<evidence type="ECO:0000256" key="2">
    <source>
        <dbReference type="ARBA" id="ARBA00022747"/>
    </source>
</evidence>
<gene>
    <name evidence="5" type="ORF">H9861_05100</name>
</gene>
<comment type="caution">
    <text evidence="5">The sequence shown here is derived from an EMBL/GenBank/DDBJ whole genome shotgun (WGS) entry which is preliminary data.</text>
</comment>
<keyword evidence="5" id="KW-0378">Hydrolase</keyword>
<organism evidence="5 6">
    <name type="scientific">Candidatus Ligilactobacillus excrementigallinarum</name>
    <dbReference type="NCBI Taxonomy" id="2838641"/>
    <lineage>
        <taxon>Bacteria</taxon>
        <taxon>Bacillati</taxon>
        <taxon>Bacillota</taxon>
        <taxon>Bacilli</taxon>
        <taxon>Lactobacillales</taxon>
        <taxon>Lactobacillaceae</taxon>
        <taxon>Ligilactobacillus</taxon>
    </lineage>
</organism>
<comment type="similarity">
    <text evidence="1">Belongs to the type-I restriction system S methylase family.</text>
</comment>
<keyword evidence="5" id="KW-0255">Endonuclease</keyword>
<feature type="domain" description="Type I restriction modification DNA specificity" evidence="4">
    <location>
        <begin position="81"/>
        <end position="232"/>
    </location>
</feature>
<dbReference type="InterPro" id="IPR044946">
    <property type="entry name" value="Restrct_endonuc_typeI_TRD_sf"/>
</dbReference>
<reference evidence="5" key="1">
    <citation type="journal article" date="2021" name="PeerJ">
        <title>Extensive microbial diversity within the chicken gut microbiome revealed by metagenomics and culture.</title>
        <authorList>
            <person name="Gilroy R."/>
            <person name="Ravi A."/>
            <person name="Getino M."/>
            <person name="Pursley I."/>
            <person name="Horton D.L."/>
            <person name="Alikhan N.F."/>
            <person name="Baker D."/>
            <person name="Gharbi K."/>
            <person name="Hall N."/>
            <person name="Watson M."/>
            <person name="Adriaenssens E.M."/>
            <person name="Foster-Nyarko E."/>
            <person name="Jarju S."/>
            <person name="Secka A."/>
            <person name="Antonio M."/>
            <person name="Oren A."/>
            <person name="Chaudhuri R.R."/>
            <person name="La Ragione R."/>
            <person name="Hildebrand F."/>
            <person name="Pallen M.J."/>
        </authorList>
    </citation>
    <scope>NUCLEOTIDE SEQUENCE</scope>
    <source>
        <strain evidence="5">6627</strain>
    </source>
</reference>
<dbReference type="GO" id="GO:0003677">
    <property type="term" value="F:DNA binding"/>
    <property type="evidence" value="ECO:0007669"/>
    <property type="project" value="UniProtKB-KW"/>
</dbReference>
<evidence type="ECO:0000313" key="6">
    <source>
        <dbReference type="Proteomes" id="UP000823963"/>
    </source>
</evidence>
<dbReference type="SUPFAM" id="SSF116734">
    <property type="entry name" value="DNA methylase specificity domain"/>
    <property type="match status" value="1"/>
</dbReference>
<dbReference type="Proteomes" id="UP000823963">
    <property type="component" value="Unassembled WGS sequence"/>
</dbReference>
<evidence type="ECO:0000259" key="4">
    <source>
        <dbReference type="Pfam" id="PF01420"/>
    </source>
</evidence>
<dbReference type="AlphaFoldDB" id="A0A9D1UXI5"/>
<evidence type="ECO:0000256" key="3">
    <source>
        <dbReference type="ARBA" id="ARBA00023125"/>
    </source>
</evidence>
<evidence type="ECO:0000313" key="5">
    <source>
        <dbReference type="EMBL" id="HIX02114.1"/>
    </source>
</evidence>
<dbReference type="Gene3D" id="3.90.220.20">
    <property type="entry name" value="DNA methylase specificity domains"/>
    <property type="match status" value="1"/>
</dbReference>
<protein>
    <submittedName>
        <fullName evidence="5">Restriction endonuclease subunit S</fullName>
    </submittedName>
</protein>
<name>A0A9D1UXI5_9LACO</name>
<sequence length="235" mass="26611">MTESIAMFLIPLIKKQLTVLNWGGNGATFGRLKAKSILLPTLSNGEPDWEYMNGAFYYNLKELEHRKDKQLIKNTPLKLTNVEWKEFSLSDIFSEAKRGNAGAKSKLYNGSIPLISARKQDNGFDKFVNVPETKTIKNCISVVNNGDGAAGRAFYHNYRYTATQDVTNLIGKAKLSNAEKMFISVCIIHQENKYGHANKVTSDRLMHQKIKLPVEANGKINWNFMDEYIESIIQL</sequence>
<dbReference type="EMBL" id="DXFP01000048">
    <property type="protein sequence ID" value="HIX02114.1"/>
    <property type="molecule type" value="Genomic_DNA"/>
</dbReference>
<dbReference type="Pfam" id="PF01420">
    <property type="entry name" value="Methylase_S"/>
    <property type="match status" value="1"/>
</dbReference>
<reference evidence="5" key="2">
    <citation type="submission" date="2021-04" db="EMBL/GenBank/DDBJ databases">
        <authorList>
            <person name="Gilroy R."/>
        </authorList>
    </citation>
    <scope>NUCLEOTIDE SEQUENCE</scope>
    <source>
        <strain evidence="5">6627</strain>
    </source>
</reference>
<dbReference type="InterPro" id="IPR000055">
    <property type="entry name" value="Restrct_endonuc_typeI_TRD"/>
</dbReference>
<proteinExistence type="inferred from homology"/>
<dbReference type="GO" id="GO:0009307">
    <property type="term" value="P:DNA restriction-modification system"/>
    <property type="evidence" value="ECO:0007669"/>
    <property type="project" value="UniProtKB-KW"/>
</dbReference>
<keyword evidence="5" id="KW-0540">Nuclease</keyword>
<dbReference type="GO" id="GO:0004519">
    <property type="term" value="F:endonuclease activity"/>
    <property type="evidence" value="ECO:0007669"/>
    <property type="project" value="UniProtKB-KW"/>
</dbReference>
<keyword evidence="3" id="KW-0238">DNA-binding</keyword>
<evidence type="ECO:0000256" key="1">
    <source>
        <dbReference type="ARBA" id="ARBA00010923"/>
    </source>
</evidence>
<accession>A0A9D1UXI5</accession>
<keyword evidence="2" id="KW-0680">Restriction system</keyword>